<feature type="transmembrane region" description="Helical" evidence="1">
    <location>
        <begin position="189"/>
        <end position="208"/>
    </location>
</feature>
<dbReference type="Pfam" id="PF09948">
    <property type="entry name" value="PpoB2"/>
    <property type="match status" value="1"/>
</dbReference>
<accession>A0ABX4V6V7</accession>
<organism evidence="2 3">
    <name type="scientific">Paraburkholderia rhynchosiae</name>
    <dbReference type="NCBI Taxonomy" id="487049"/>
    <lineage>
        <taxon>Bacteria</taxon>
        <taxon>Pseudomonadati</taxon>
        <taxon>Pseudomonadota</taxon>
        <taxon>Betaproteobacteria</taxon>
        <taxon>Burkholderiales</taxon>
        <taxon>Burkholderiaceae</taxon>
        <taxon>Paraburkholderia</taxon>
    </lineage>
</organism>
<keyword evidence="1" id="KW-0812">Transmembrane</keyword>
<comment type="caution">
    <text evidence="2">The sequence shown here is derived from an EMBL/GenBank/DDBJ whole genome shotgun (WGS) entry which is preliminary data.</text>
</comment>
<evidence type="ECO:0000313" key="3">
    <source>
        <dbReference type="Proteomes" id="UP000235659"/>
    </source>
</evidence>
<dbReference type="EMBL" id="PNXY01000007">
    <property type="protein sequence ID" value="PMS30969.1"/>
    <property type="molecule type" value="Genomic_DNA"/>
</dbReference>
<name>A0ABX4V6V7_9BURK</name>
<feature type="transmembrane region" description="Helical" evidence="1">
    <location>
        <begin position="146"/>
        <end position="169"/>
    </location>
</feature>
<protein>
    <recommendedName>
        <fullName evidence="4">DUF2182 domain-containing protein</fullName>
    </recommendedName>
</protein>
<feature type="transmembrane region" description="Helical" evidence="1">
    <location>
        <begin position="54"/>
        <end position="79"/>
    </location>
</feature>
<evidence type="ECO:0000256" key="1">
    <source>
        <dbReference type="SAM" id="Phobius"/>
    </source>
</evidence>
<dbReference type="Proteomes" id="UP000235659">
    <property type="component" value="Unassembled WGS sequence"/>
</dbReference>
<keyword evidence="3" id="KW-1185">Reference proteome</keyword>
<keyword evidence="1" id="KW-0472">Membrane</keyword>
<proteinExistence type="predicted"/>
<keyword evidence="1" id="KW-1133">Transmembrane helix</keyword>
<gene>
    <name evidence="2" type="ORF">C0Z16_12100</name>
</gene>
<evidence type="ECO:0008006" key="4">
    <source>
        <dbReference type="Google" id="ProtNLM"/>
    </source>
</evidence>
<feature type="transmembrane region" description="Helical" evidence="1">
    <location>
        <begin position="244"/>
        <end position="273"/>
    </location>
</feature>
<feature type="transmembrane region" description="Helical" evidence="1">
    <location>
        <begin position="112"/>
        <end position="134"/>
    </location>
</feature>
<feature type="transmembrane region" description="Helical" evidence="1">
    <location>
        <begin position="285"/>
        <end position="306"/>
    </location>
</feature>
<sequence>MARPRAEGAQRDRHLVAPPRRVRAALRRVVELVRASGCGEFAKRVIGARLSSRAVFYGVCGLLFALCAVGTIAACVSMSSMGETPMPGGWSMSMTWTPMCGQTWPRVAASFIRMWTVMMIAMMLPSLAPVLWRYGERVRHAGEPHAGRLTLLVAVGYFAVWTALGMALFPPGAALATLEMQMPAFSRAVPIIAGVVVVIAGASQFTAWKAHYLGCCRQAPGRVHALPSRASAAWRYGLRLGVHCSYCCAGLTAVLVVIGVMDLVAMAAVTAAMTLERLAPRGERVARGIGFVVVGMGSFMIVRAAWLM</sequence>
<dbReference type="InterPro" id="IPR018688">
    <property type="entry name" value="PpoB2-like"/>
</dbReference>
<reference evidence="2 3" key="1">
    <citation type="submission" date="2018-01" db="EMBL/GenBank/DDBJ databases">
        <title>Whole genome analyses suggest that Burkholderia sensu lato contains two further novel genera in the rhizoxinica-symbiotica group Mycetohabitans gen. nov., and Trinickia gen. nov.: implications for the evolution of diazotrophy and nodulation in the Burkholderiaceae.</title>
        <authorList>
            <person name="Estrada-de los Santos P."/>
            <person name="Palmer M."/>
            <person name="Chavez-Ramirez B."/>
            <person name="Beukes C."/>
            <person name="Steenkamp E.T."/>
            <person name="Hirsch A.M."/>
            <person name="Manyaka P."/>
            <person name="Maluk M."/>
            <person name="Lafos M."/>
            <person name="Crook M."/>
            <person name="Gross E."/>
            <person name="Simon M.F."/>
            <person name="Bueno dos Reis Junior F."/>
            <person name="Poole P.S."/>
            <person name="Venter S.N."/>
            <person name="James E.K."/>
        </authorList>
    </citation>
    <scope>NUCLEOTIDE SEQUENCE [LARGE SCALE GENOMIC DNA]</scope>
    <source>
        <strain evidence="2 3">WSM 3937</strain>
    </source>
</reference>
<evidence type="ECO:0000313" key="2">
    <source>
        <dbReference type="EMBL" id="PMS30969.1"/>
    </source>
</evidence>